<organism evidence="2 3">
    <name type="scientific">Gossypium arboreum</name>
    <name type="common">Tree cotton</name>
    <name type="synonym">Gossypium nanking</name>
    <dbReference type="NCBI Taxonomy" id="29729"/>
    <lineage>
        <taxon>Eukaryota</taxon>
        <taxon>Viridiplantae</taxon>
        <taxon>Streptophyta</taxon>
        <taxon>Embryophyta</taxon>
        <taxon>Tracheophyta</taxon>
        <taxon>Spermatophyta</taxon>
        <taxon>Magnoliopsida</taxon>
        <taxon>eudicotyledons</taxon>
        <taxon>Gunneridae</taxon>
        <taxon>Pentapetalae</taxon>
        <taxon>rosids</taxon>
        <taxon>malvids</taxon>
        <taxon>Malvales</taxon>
        <taxon>Malvaceae</taxon>
        <taxon>Malvoideae</taxon>
        <taxon>Gossypium</taxon>
    </lineage>
</organism>
<evidence type="ECO:0000313" key="2">
    <source>
        <dbReference type="EMBL" id="KHG24196.1"/>
    </source>
</evidence>
<dbReference type="AlphaFoldDB" id="A0A0B0PLB4"/>
<proteinExistence type="predicted"/>
<protein>
    <submittedName>
        <fullName evidence="2">Orotidine 5'-phosphate decarboxylase</fullName>
    </submittedName>
</protein>
<feature type="compositionally biased region" description="Basic and acidic residues" evidence="1">
    <location>
        <begin position="24"/>
        <end position="35"/>
    </location>
</feature>
<accession>A0A0B0PLB4</accession>
<evidence type="ECO:0000256" key="1">
    <source>
        <dbReference type="SAM" id="MobiDB-lite"/>
    </source>
</evidence>
<name>A0A0B0PLB4_GOSAR</name>
<keyword evidence="3" id="KW-1185">Reference proteome</keyword>
<sequence>MDDAFGSPSNFDLNEVNRDQWSIRNERPHTSTSGDAREGLVAHVWCWRPTASCGVRGDS</sequence>
<gene>
    <name evidence="2" type="ORF">F383_31353</name>
</gene>
<dbReference type="EMBL" id="KN427897">
    <property type="protein sequence ID" value="KHG24196.1"/>
    <property type="molecule type" value="Genomic_DNA"/>
</dbReference>
<reference evidence="3" key="1">
    <citation type="submission" date="2014-09" db="EMBL/GenBank/DDBJ databases">
        <authorList>
            <person name="Mudge J."/>
            <person name="Ramaraj T."/>
            <person name="Lindquist I.E."/>
            <person name="Bharti A.K."/>
            <person name="Sundararajan A."/>
            <person name="Cameron C.T."/>
            <person name="Woodward J.E."/>
            <person name="May G.D."/>
            <person name="Brubaker C."/>
            <person name="Broadhvest J."/>
            <person name="Wilkins T.A."/>
        </authorList>
    </citation>
    <scope>NUCLEOTIDE SEQUENCE</scope>
    <source>
        <strain evidence="3">cv. AKA8401</strain>
    </source>
</reference>
<feature type="region of interest" description="Disordered" evidence="1">
    <location>
        <begin position="1"/>
        <end position="35"/>
    </location>
</feature>
<dbReference type="Proteomes" id="UP000032142">
    <property type="component" value="Unassembled WGS sequence"/>
</dbReference>
<evidence type="ECO:0000313" key="3">
    <source>
        <dbReference type="Proteomes" id="UP000032142"/>
    </source>
</evidence>